<organism evidence="2 3">
    <name type="scientific">Schizophyllum amplum</name>
    <dbReference type="NCBI Taxonomy" id="97359"/>
    <lineage>
        <taxon>Eukaryota</taxon>
        <taxon>Fungi</taxon>
        <taxon>Dikarya</taxon>
        <taxon>Basidiomycota</taxon>
        <taxon>Agaricomycotina</taxon>
        <taxon>Agaricomycetes</taxon>
        <taxon>Agaricomycetidae</taxon>
        <taxon>Agaricales</taxon>
        <taxon>Schizophyllaceae</taxon>
        <taxon>Schizophyllum</taxon>
    </lineage>
</organism>
<gene>
    <name evidence="2" type="ORF">BD626DRAFT_474670</name>
</gene>
<proteinExistence type="predicted"/>
<dbReference type="EMBL" id="VDMD01000001">
    <property type="protein sequence ID" value="TRM69600.1"/>
    <property type="molecule type" value="Genomic_DNA"/>
</dbReference>
<feature type="domain" description="F-box" evidence="1">
    <location>
        <begin position="13"/>
        <end position="60"/>
    </location>
</feature>
<evidence type="ECO:0000313" key="2">
    <source>
        <dbReference type="EMBL" id="TRM69600.1"/>
    </source>
</evidence>
<dbReference type="InterPro" id="IPR032675">
    <property type="entry name" value="LRR_dom_sf"/>
</dbReference>
<evidence type="ECO:0000259" key="1">
    <source>
        <dbReference type="Pfam" id="PF12937"/>
    </source>
</evidence>
<protein>
    <recommendedName>
        <fullName evidence="1">F-box domain-containing protein</fullName>
    </recommendedName>
</protein>
<dbReference type="AlphaFoldDB" id="A0A550CXS8"/>
<reference evidence="2 3" key="1">
    <citation type="journal article" date="2019" name="New Phytol.">
        <title>Comparative genomics reveals unique wood-decay strategies and fruiting body development in the Schizophyllaceae.</title>
        <authorList>
            <person name="Almasi E."/>
            <person name="Sahu N."/>
            <person name="Krizsan K."/>
            <person name="Balint B."/>
            <person name="Kovacs G.M."/>
            <person name="Kiss B."/>
            <person name="Cseklye J."/>
            <person name="Drula E."/>
            <person name="Henrissat B."/>
            <person name="Nagy I."/>
            <person name="Chovatia M."/>
            <person name="Adam C."/>
            <person name="LaButti K."/>
            <person name="Lipzen A."/>
            <person name="Riley R."/>
            <person name="Grigoriev I.V."/>
            <person name="Nagy L.G."/>
        </authorList>
    </citation>
    <scope>NUCLEOTIDE SEQUENCE [LARGE SCALE GENOMIC DNA]</scope>
    <source>
        <strain evidence="2 3">NL-1724</strain>
    </source>
</reference>
<dbReference type="Pfam" id="PF12937">
    <property type="entry name" value="F-box-like"/>
    <property type="match status" value="1"/>
</dbReference>
<sequence length="500" mass="55996">MAATACLDGTHWLPLEILETIFDCIETSPDRSRRDTLSNALRVNRTWHELAVKRLWSRVDMAYVLQLLPEDMWYVEREIYAPEDSDGPEDAEDVSVSSDQLASLRHYAQHVTHLELDGGHTPSNVETLHAVRMRKEFFTAYTKVMTSDPETKPLFPKLEALRITLAARSFARTLKLLEGAPLSELYSVLMHPGEACQEDAVLDALLATLPWCTQTISKLVLSNRQEVADTEEEPATVTRFTGLQTLMVPRLFDAEWATVATLPELKSLSVLGSSWQLSRSVATTGPCFRRVTDLHIYATPSALRTVLRMAPRWNLRNLVIMIQTKRASEMDDICVVVSHHIRPLALHSLTVGAGGFEDSARLTFEGLRPLLGFRSLRHLSLTLRHSISSGGPQRCLRLSDEQLHLLAQSFPGIIQLQLGNVGCSLQGMAVFAESCPRLEQLAVHVDVSETPLQESEYKGLKVGTSMKNLFMDVEPRGAQIDGDVTSFLEYMFPFARIEFV</sequence>
<comment type="caution">
    <text evidence="2">The sequence shown here is derived from an EMBL/GenBank/DDBJ whole genome shotgun (WGS) entry which is preliminary data.</text>
</comment>
<dbReference type="InterPro" id="IPR001810">
    <property type="entry name" value="F-box_dom"/>
</dbReference>
<name>A0A550CXS8_9AGAR</name>
<evidence type="ECO:0000313" key="3">
    <source>
        <dbReference type="Proteomes" id="UP000320762"/>
    </source>
</evidence>
<keyword evidence="3" id="KW-1185">Reference proteome</keyword>
<dbReference type="Gene3D" id="3.80.10.10">
    <property type="entry name" value="Ribonuclease Inhibitor"/>
    <property type="match status" value="1"/>
</dbReference>
<dbReference type="OrthoDB" id="3543113at2759"/>
<accession>A0A550CXS8</accession>
<dbReference type="Proteomes" id="UP000320762">
    <property type="component" value="Unassembled WGS sequence"/>
</dbReference>